<protein>
    <submittedName>
        <fullName evidence="2">Unnamed protein product</fullName>
    </submittedName>
</protein>
<evidence type="ECO:0000313" key="3">
    <source>
        <dbReference type="Proteomes" id="UP001165121"/>
    </source>
</evidence>
<organism evidence="2 3">
    <name type="scientific">Phytophthora fragariaefolia</name>
    <dbReference type="NCBI Taxonomy" id="1490495"/>
    <lineage>
        <taxon>Eukaryota</taxon>
        <taxon>Sar</taxon>
        <taxon>Stramenopiles</taxon>
        <taxon>Oomycota</taxon>
        <taxon>Peronosporomycetes</taxon>
        <taxon>Peronosporales</taxon>
        <taxon>Peronosporaceae</taxon>
        <taxon>Phytophthora</taxon>
    </lineage>
</organism>
<feature type="compositionally biased region" description="Low complexity" evidence="1">
    <location>
        <begin position="224"/>
        <end position="236"/>
    </location>
</feature>
<feature type="compositionally biased region" description="Low complexity" evidence="1">
    <location>
        <begin position="26"/>
        <end position="58"/>
    </location>
</feature>
<reference evidence="2" key="1">
    <citation type="submission" date="2023-04" db="EMBL/GenBank/DDBJ databases">
        <title>Phytophthora fragariaefolia NBRC 109709.</title>
        <authorList>
            <person name="Ichikawa N."/>
            <person name="Sato H."/>
            <person name="Tonouchi N."/>
        </authorList>
    </citation>
    <scope>NUCLEOTIDE SEQUENCE</scope>
    <source>
        <strain evidence="2">NBRC 109709</strain>
    </source>
</reference>
<evidence type="ECO:0000256" key="1">
    <source>
        <dbReference type="SAM" id="MobiDB-lite"/>
    </source>
</evidence>
<dbReference type="AlphaFoldDB" id="A0A9W6U204"/>
<dbReference type="EMBL" id="BSXT01000322">
    <property type="protein sequence ID" value="GMF24397.1"/>
    <property type="molecule type" value="Genomic_DNA"/>
</dbReference>
<feature type="compositionally biased region" description="Low complexity" evidence="1">
    <location>
        <begin position="116"/>
        <end position="134"/>
    </location>
</feature>
<keyword evidence="3" id="KW-1185">Reference proteome</keyword>
<feature type="compositionally biased region" description="Low complexity" evidence="1">
    <location>
        <begin position="181"/>
        <end position="197"/>
    </location>
</feature>
<feature type="region of interest" description="Disordered" evidence="1">
    <location>
        <begin position="163"/>
        <end position="250"/>
    </location>
</feature>
<accession>A0A9W6U204</accession>
<name>A0A9W6U204_9STRA</name>
<sequence length="250" mass="24348">MPAAFVTFLEELGALPLAIPPPPATSGSSEGSGLAPAAASGSLDGAAATSESSTSLTVDSDDSNDSGPIVPSDLHKGKGKRPAKSIAKLQSAPPTPKKKPRLGRPSVDLKARKAAKQAASAVVSSSGPPRSVPSSLLAASLWTSLAPISGIAVSADSDVLSIASISSGSDPPFSPIPRTPASPASSTASTASLPSTPVVSRGIAPGTEASVPVEIDDDGGLGADGATSDASDAPGGVFSSPVVSQPRRDG</sequence>
<gene>
    <name evidence="2" type="ORF">Pfra01_000409200</name>
</gene>
<comment type="caution">
    <text evidence="2">The sequence shown here is derived from an EMBL/GenBank/DDBJ whole genome shotgun (WGS) entry which is preliminary data.</text>
</comment>
<evidence type="ECO:0000313" key="2">
    <source>
        <dbReference type="EMBL" id="GMF24397.1"/>
    </source>
</evidence>
<feature type="region of interest" description="Disordered" evidence="1">
    <location>
        <begin position="16"/>
        <end position="134"/>
    </location>
</feature>
<proteinExistence type="predicted"/>
<dbReference type="Proteomes" id="UP001165121">
    <property type="component" value="Unassembled WGS sequence"/>
</dbReference>